<dbReference type="EMBL" id="HBGA01149394">
    <property type="protein sequence ID" value="CAD9043185.1"/>
    <property type="molecule type" value="Transcribed_RNA"/>
</dbReference>
<dbReference type="AlphaFoldDB" id="A0A7S1JGP9"/>
<evidence type="ECO:0000313" key="1">
    <source>
        <dbReference type="EMBL" id="CAD9043185.1"/>
    </source>
</evidence>
<reference evidence="1" key="1">
    <citation type="submission" date="2021-01" db="EMBL/GenBank/DDBJ databases">
        <authorList>
            <person name="Corre E."/>
            <person name="Pelletier E."/>
            <person name="Niang G."/>
            <person name="Scheremetjew M."/>
            <person name="Finn R."/>
            <person name="Kale V."/>
            <person name="Holt S."/>
            <person name="Cochrane G."/>
            <person name="Meng A."/>
            <person name="Brown T."/>
            <person name="Cohen L."/>
        </authorList>
    </citation>
    <scope>NUCLEOTIDE SEQUENCE</scope>
    <source>
        <strain evidence="1">NIES-381</strain>
    </source>
</reference>
<organism evidence="1">
    <name type="scientific">Eutreptiella gymnastica</name>
    <dbReference type="NCBI Taxonomy" id="73025"/>
    <lineage>
        <taxon>Eukaryota</taxon>
        <taxon>Discoba</taxon>
        <taxon>Euglenozoa</taxon>
        <taxon>Euglenida</taxon>
        <taxon>Spirocuta</taxon>
        <taxon>Euglenophyceae</taxon>
        <taxon>Eutreptiales</taxon>
        <taxon>Eutreptiaceae</taxon>
        <taxon>Eutreptiella</taxon>
    </lineage>
</organism>
<proteinExistence type="predicted"/>
<accession>A0A7S1JGP9</accession>
<name>A0A7S1JGP9_9EUGL</name>
<gene>
    <name evidence="1" type="ORF">EGYM00392_LOCUS54367</name>
</gene>
<sequence>MVAALDDPPVTARGLFALLNDNDQLKALQVHLAFVHEYMDPVYKLIASFQQESGGPSNPLDSLTDIKKTMSRPSNGYFTGRVQKLSGKLSGAQSMRVVQQLKSAAKVMHDKVDSLQAKTIKGQANT</sequence>
<protein>
    <submittedName>
        <fullName evidence="1">Uncharacterized protein</fullName>
    </submittedName>
</protein>